<dbReference type="GO" id="GO:0016874">
    <property type="term" value="F:ligase activity"/>
    <property type="evidence" value="ECO:0007669"/>
    <property type="project" value="UniProtKB-KW"/>
</dbReference>
<gene>
    <name evidence="1" type="ORF">H702_01795</name>
    <name evidence="2" type="ORF">SAMN02910290_01182</name>
</gene>
<name>A0A091BXV5_STREI</name>
<reference evidence="2 4" key="2">
    <citation type="submission" date="2016-10" db="EMBL/GenBank/DDBJ databases">
        <authorList>
            <person name="Varghese N."/>
            <person name="Submissions S."/>
        </authorList>
    </citation>
    <scope>NUCLEOTIDE SEQUENCE [LARGE SCALE GENOMIC DNA]</scope>
    <source>
        <strain evidence="2 4">JB1</strain>
    </source>
</reference>
<proteinExistence type="predicted"/>
<evidence type="ECO:0000313" key="3">
    <source>
        <dbReference type="Proteomes" id="UP000029382"/>
    </source>
</evidence>
<sequence length="178" mass="20285">MFALIMTLDDNLQATIKEFWKELSNAQLSQYAYEVTDREPHITLASFDEGTTKDDIIKGLETLTLPDKPIDISFTSIGSFINANIIFFSPIKTPQMSKLHFNIHQQLSDYLSKDSLYSPNNWVPHLTIANRIAEDKMAKAYHYCLKHLSLSEGKVIGIKLISITPDNQVQDIFQKTFS</sequence>
<dbReference type="Pfam" id="PF13563">
    <property type="entry name" value="2_5_RNA_ligase2"/>
    <property type="match status" value="1"/>
</dbReference>
<protein>
    <submittedName>
        <fullName evidence="2">2'-5' RNA ligase</fullName>
    </submittedName>
</protein>
<comment type="caution">
    <text evidence="1">The sequence shown here is derived from an EMBL/GenBank/DDBJ whole genome shotgun (WGS) entry which is preliminary data.</text>
</comment>
<dbReference type="EMBL" id="FOTG01000006">
    <property type="protein sequence ID" value="SFL28225.1"/>
    <property type="molecule type" value="Genomic_DNA"/>
</dbReference>
<dbReference type="RefSeq" id="WP_052071086.1">
    <property type="nucleotide sequence ID" value="NZ_AUZH01000011.1"/>
</dbReference>
<dbReference type="PANTHER" id="PTHR36039:SF2">
    <property type="entry name" value="RNA LIGASE_CYCLIC NUCLEOTIDE PHOSPHODIESTERASE FAMILY PROTEIN"/>
    <property type="match status" value="1"/>
</dbReference>
<evidence type="ECO:0000313" key="4">
    <source>
        <dbReference type="Proteomes" id="UP000182793"/>
    </source>
</evidence>
<evidence type="ECO:0000313" key="2">
    <source>
        <dbReference type="EMBL" id="SFL28225.1"/>
    </source>
</evidence>
<dbReference type="SUPFAM" id="SSF55144">
    <property type="entry name" value="LigT-like"/>
    <property type="match status" value="1"/>
</dbReference>
<evidence type="ECO:0000313" key="1">
    <source>
        <dbReference type="EMBL" id="KFN88622.1"/>
    </source>
</evidence>
<dbReference type="Gene3D" id="3.90.1140.10">
    <property type="entry name" value="Cyclic phosphodiesterase"/>
    <property type="match status" value="1"/>
</dbReference>
<keyword evidence="2" id="KW-0436">Ligase</keyword>
<dbReference type="Proteomes" id="UP000029382">
    <property type="component" value="Unassembled WGS sequence"/>
</dbReference>
<reference evidence="1 3" key="1">
    <citation type="journal article" date="2014" name="Genome Announc.">
        <title>Draft Genome Sequences of Streptococcus bovis Strains ATCC 33317 and JB1.</title>
        <authorList>
            <person name="Benahmed F.H."/>
            <person name="Gopinath G.R."/>
            <person name="Harbottle H."/>
            <person name="Cotta M.A."/>
            <person name="Luo Y."/>
            <person name="Henderson C."/>
            <person name="Teri P."/>
            <person name="Soppet D."/>
            <person name="Rasmussen M."/>
            <person name="Whitehead T.R."/>
            <person name="Davidson M."/>
        </authorList>
    </citation>
    <scope>NUCLEOTIDE SEQUENCE [LARGE SCALE GENOMIC DNA]</scope>
    <source>
        <strain evidence="1 3">JB1</strain>
    </source>
</reference>
<dbReference type="PANTHER" id="PTHR36039">
    <property type="match status" value="1"/>
</dbReference>
<dbReference type="Proteomes" id="UP000182793">
    <property type="component" value="Unassembled WGS sequence"/>
</dbReference>
<keyword evidence="4" id="KW-1185">Reference proteome</keyword>
<accession>A0A091BXV5</accession>
<dbReference type="EMBL" id="AUZH01000011">
    <property type="protein sequence ID" value="KFN88622.1"/>
    <property type="molecule type" value="Genomic_DNA"/>
</dbReference>
<dbReference type="AlphaFoldDB" id="A0A091BXV5"/>
<dbReference type="InterPro" id="IPR009097">
    <property type="entry name" value="Cyclic_Pdiesterase"/>
</dbReference>
<organism evidence="1 3">
    <name type="scientific">Streptococcus equinus JB1</name>
    <dbReference type="NCBI Taxonomy" id="1294274"/>
    <lineage>
        <taxon>Bacteria</taxon>
        <taxon>Bacillati</taxon>
        <taxon>Bacillota</taxon>
        <taxon>Bacilli</taxon>
        <taxon>Lactobacillales</taxon>
        <taxon>Streptococcaceae</taxon>
        <taxon>Streptococcus</taxon>
    </lineage>
</organism>